<proteinExistence type="predicted"/>
<gene>
    <name evidence="8" type="ORF">Taro_024683</name>
</gene>
<dbReference type="PANTHER" id="PTHR11274">
    <property type="entry name" value="RAD25/XP-B DNA REPAIR HELICASE"/>
    <property type="match status" value="1"/>
</dbReference>
<comment type="caution">
    <text evidence="8">The sequence shown here is derived from an EMBL/GenBank/DDBJ whole genome shotgun (WGS) entry which is preliminary data.</text>
</comment>
<evidence type="ECO:0000256" key="4">
    <source>
        <dbReference type="ARBA" id="ARBA00022840"/>
    </source>
</evidence>
<feature type="domain" description="Helicase XPB/Ssl2 N-terminal" evidence="7">
    <location>
        <begin position="93"/>
        <end position="183"/>
    </location>
</feature>
<dbReference type="EMBL" id="NMUH01001408">
    <property type="protein sequence ID" value="MQL92066.1"/>
    <property type="molecule type" value="Genomic_DNA"/>
</dbReference>
<keyword evidence="4" id="KW-0067">ATP-binding</keyword>
<dbReference type="GO" id="GO:0000112">
    <property type="term" value="C:nucleotide-excision repair factor 3 complex"/>
    <property type="evidence" value="ECO:0007669"/>
    <property type="project" value="TreeGrafter"/>
</dbReference>
<dbReference type="InterPro" id="IPR032830">
    <property type="entry name" value="XPB/Ssl2_N"/>
</dbReference>
<organism evidence="8 9">
    <name type="scientific">Colocasia esculenta</name>
    <name type="common">Wild taro</name>
    <name type="synonym">Arum esculentum</name>
    <dbReference type="NCBI Taxonomy" id="4460"/>
    <lineage>
        <taxon>Eukaryota</taxon>
        <taxon>Viridiplantae</taxon>
        <taxon>Streptophyta</taxon>
        <taxon>Embryophyta</taxon>
        <taxon>Tracheophyta</taxon>
        <taxon>Spermatophyta</taxon>
        <taxon>Magnoliopsida</taxon>
        <taxon>Liliopsida</taxon>
        <taxon>Araceae</taxon>
        <taxon>Aroideae</taxon>
        <taxon>Colocasieae</taxon>
        <taxon>Colocasia</taxon>
    </lineage>
</organism>
<dbReference type="Proteomes" id="UP000652761">
    <property type="component" value="Unassembled WGS sequence"/>
</dbReference>
<dbReference type="Pfam" id="PF13625">
    <property type="entry name" value="Helicase_C_3"/>
    <property type="match status" value="1"/>
</dbReference>
<dbReference type="AlphaFoldDB" id="A0A843VA28"/>
<dbReference type="GO" id="GO:0006367">
    <property type="term" value="P:transcription initiation at RNA polymerase II promoter"/>
    <property type="evidence" value="ECO:0007669"/>
    <property type="project" value="TreeGrafter"/>
</dbReference>
<dbReference type="GO" id="GO:0016787">
    <property type="term" value="F:hydrolase activity"/>
    <property type="evidence" value="ECO:0007669"/>
    <property type="project" value="UniProtKB-KW"/>
</dbReference>
<dbReference type="GO" id="GO:0043138">
    <property type="term" value="F:3'-5' DNA helicase activity"/>
    <property type="evidence" value="ECO:0007669"/>
    <property type="project" value="TreeGrafter"/>
</dbReference>
<keyword evidence="9" id="KW-1185">Reference proteome</keyword>
<keyword evidence="3" id="KW-0347">Helicase</keyword>
<name>A0A843VA28_COLES</name>
<dbReference type="GO" id="GO:0005524">
    <property type="term" value="F:ATP binding"/>
    <property type="evidence" value="ECO:0007669"/>
    <property type="project" value="UniProtKB-KW"/>
</dbReference>
<feature type="region of interest" description="Disordered" evidence="5">
    <location>
        <begin position="30"/>
        <end position="53"/>
    </location>
</feature>
<protein>
    <recommendedName>
        <fullName evidence="7">Helicase XPB/Ssl2 N-terminal domain-containing protein</fullName>
    </recommendedName>
</protein>
<feature type="chain" id="PRO_5032854483" description="Helicase XPB/Ssl2 N-terminal domain-containing protein" evidence="6">
    <location>
        <begin position="33"/>
        <end position="352"/>
    </location>
</feature>
<keyword evidence="6" id="KW-0732">Signal</keyword>
<evidence type="ECO:0000313" key="8">
    <source>
        <dbReference type="EMBL" id="MQL92066.1"/>
    </source>
</evidence>
<keyword evidence="1" id="KW-0547">Nucleotide-binding</keyword>
<dbReference type="GO" id="GO:0005675">
    <property type="term" value="C:transcription factor TFIIH holo complex"/>
    <property type="evidence" value="ECO:0007669"/>
    <property type="project" value="TreeGrafter"/>
</dbReference>
<evidence type="ECO:0000259" key="7">
    <source>
        <dbReference type="Pfam" id="PF13625"/>
    </source>
</evidence>
<accession>A0A843VA28</accession>
<evidence type="ECO:0000256" key="5">
    <source>
        <dbReference type="SAM" id="MobiDB-lite"/>
    </source>
</evidence>
<dbReference type="InterPro" id="IPR050615">
    <property type="entry name" value="ATP-dep_DNA_Helicase"/>
</dbReference>
<evidence type="ECO:0000256" key="3">
    <source>
        <dbReference type="ARBA" id="ARBA00022806"/>
    </source>
</evidence>
<evidence type="ECO:0000256" key="2">
    <source>
        <dbReference type="ARBA" id="ARBA00022801"/>
    </source>
</evidence>
<dbReference type="PANTHER" id="PTHR11274:SF0">
    <property type="entry name" value="GENERAL TRANSCRIPTION AND DNA REPAIR FACTOR IIH HELICASE SUBUNIT XPB"/>
    <property type="match status" value="1"/>
</dbReference>
<keyword evidence="2" id="KW-0378">Hydrolase</keyword>
<dbReference type="OrthoDB" id="10262986at2759"/>
<evidence type="ECO:0000256" key="1">
    <source>
        <dbReference type="ARBA" id="ARBA00022741"/>
    </source>
</evidence>
<evidence type="ECO:0000256" key="6">
    <source>
        <dbReference type="SAM" id="SignalP"/>
    </source>
</evidence>
<evidence type="ECO:0000313" key="9">
    <source>
        <dbReference type="Proteomes" id="UP000652761"/>
    </source>
</evidence>
<feature type="signal peptide" evidence="6">
    <location>
        <begin position="1"/>
        <end position="32"/>
    </location>
</feature>
<sequence length="352" mass="40065">MTTKKKNPPFSKPFLSLLIVLSLLFSSSKVPATSERGRSFKKQKTYGKTVEDEEEMMDYAEDFDDDRDGDRRENKKVDFTKLELKPDHANRPLWACADGRIFLETFSPLYKQAYDFLIAIAEPVCRPESMHEYNLTPHSLYAAVSVGLETETIINVLNKLSKTKLPREMIDFVHGSTANYGKVLRKLLKDEVIARARILPSEAFQSFSKAVGEIESGHEDLVGGSDLAAAEEKETHSFEIDSAQVENVKQRCLPNALNYPMLEEYDFRNDTVNPDLNMELKPQAQPRPYQEKSLSKMTSSFWHYCAPLWSRKVFSWCFCGLSNSKKLPLPGNKCSFCGSMGFPVQALVYHTR</sequence>
<dbReference type="GO" id="GO:0097550">
    <property type="term" value="C:transcription preinitiation complex"/>
    <property type="evidence" value="ECO:0007669"/>
    <property type="project" value="TreeGrafter"/>
</dbReference>
<reference evidence="8" key="1">
    <citation type="submission" date="2017-07" db="EMBL/GenBank/DDBJ databases">
        <title>Taro Niue Genome Assembly and Annotation.</title>
        <authorList>
            <person name="Atibalentja N."/>
            <person name="Keating K."/>
            <person name="Fields C.J."/>
        </authorList>
    </citation>
    <scope>NUCLEOTIDE SEQUENCE</scope>
    <source>
        <strain evidence="8">Niue_2</strain>
        <tissue evidence="8">Leaf</tissue>
    </source>
</reference>